<dbReference type="EMBL" id="JARYMX010000007">
    <property type="protein sequence ID" value="KAJ9541440.1"/>
    <property type="molecule type" value="Genomic_DNA"/>
</dbReference>
<evidence type="ECO:0000256" key="1">
    <source>
        <dbReference type="SAM" id="Coils"/>
    </source>
</evidence>
<feature type="coiled-coil region" evidence="1">
    <location>
        <begin position="389"/>
        <end position="423"/>
    </location>
</feature>
<feature type="region of interest" description="Disordered" evidence="2">
    <location>
        <begin position="303"/>
        <end position="331"/>
    </location>
</feature>
<keyword evidence="3" id="KW-0472">Membrane</keyword>
<keyword evidence="3" id="KW-1133">Transmembrane helix</keyword>
<evidence type="ECO:0000313" key="5">
    <source>
        <dbReference type="Proteomes" id="UP001172457"/>
    </source>
</evidence>
<feature type="region of interest" description="Disordered" evidence="2">
    <location>
        <begin position="623"/>
        <end position="643"/>
    </location>
</feature>
<dbReference type="Proteomes" id="UP001172457">
    <property type="component" value="Chromosome 7"/>
</dbReference>
<gene>
    <name evidence="4" type="ORF">OSB04_027946</name>
</gene>
<keyword evidence="5" id="KW-1185">Reference proteome</keyword>
<feature type="transmembrane region" description="Helical" evidence="3">
    <location>
        <begin position="751"/>
        <end position="771"/>
    </location>
</feature>
<keyword evidence="3" id="KW-0812">Transmembrane</keyword>
<comment type="caution">
    <text evidence="4">The sequence shown here is derived from an EMBL/GenBank/DDBJ whole genome shotgun (WGS) entry which is preliminary data.</text>
</comment>
<evidence type="ECO:0000256" key="2">
    <source>
        <dbReference type="SAM" id="MobiDB-lite"/>
    </source>
</evidence>
<sequence>MRIEQLVDSNCYLDTRASSHLTSNPSSISDFSNLSPVNSIFINNGFTIPICGSGTSKITFPTRTLHIPNILLLDILLKLCQFFGLLAKEDQTSFERRSIFLHHKKNLPKALKCLKTDSLEAEYSVILEHFWIILSGSRSTINIIMNTRDGLAIGSDTRPSVLHVHEEEYDEEMNAIKKALALITKSMSKRNTRKLMSSNNHRYSSGRKHERQPELKIVEQGGRVDYQMPEDNTKPYDKSKEPKKTCFKMQDEGTTLLTDDEAWLRMSSDDEEGDTMCMLTKDLTSDEGREDQLCLMANHGEEEMYSEDGDRDYNDLDSNHSGSSSSEILPDPYTELENQVKGLAFKVSEYDKKIKQANNLTTIAESKLASEHALVVKFNIELAYSKDKVNMLTLANKTLEEKVTSLNANITDLQKRLHEAERVSSENVKKYEFIFAQRTNLFAKIKDMEDKFLKRGQTDQTIHMNQPKEFNYYNPKEGIGYKSPCYLKCAISKTPTMYDMRYMGRGYKIVFMKESDDPEQLKEIEKKEKDRKNKHSIPFNYTPLNNSYATRQIPMSKDYTPSYTEAEMNQEVPILEKIYKDNNTFYEKRIAKLEAELEDERRMSLTEKDLFLSKINELEDALKSKSPLRDNHPTSGTCGNTHHHRHAWNVDALDFRPSRPLSSPLRHVSTSGIFMICYYDSGCLAQLFGSSWLPRHSSSSVQQLYVLSKSKYKYYLVLMDNFTQFVWGYPLKTKFETLRNFTPLFKRNLNLTIMILINLLLTMVIFSVFVAHKPLLKMESEAHDSTLK</sequence>
<organism evidence="4 5">
    <name type="scientific">Centaurea solstitialis</name>
    <name type="common">yellow star-thistle</name>
    <dbReference type="NCBI Taxonomy" id="347529"/>
    <lineage>
        <taxon>Eukaryota</taxon>
        <taxon>Viridiplantae</taxon>
        <taxon>Streptophyta</taxon>
        <taxon>Embryophyta</taxon>
        <taxon>Tracheophyta</taxon>
        <taxon>Spermatophyta</taxon>
        <taxon>Magnoliopsida</taxon>
        <taxon>eudicotyledons</taxon>
        <taxon>Gunneridae</taxon>
        <taxon>Pentapetalae</taxon>
        <taxon>asterids</taxon>
        <taxon>campanulids</taxon>
        <taxon>Asterales</taxon>
        <taxon>Asteraceae</taxon>
        <taxon>Carduoideae</taxon>
        <taxon>Cardueae</taxon>
        <taxon>Centaureinae</taxon>
        <taxon>Centaurea</taxon>
    </lineage>
</organism>
<accession>A0AA38SES7</accession>
<name>A0AA38SES7_9ASTR</name>
<feature type="coiled-coil region" evidence="1">
    <location>
        <begin position="576"/>
        <end position="603"/>
    </location>
</feature>
<feature type="region of interest" description="Disordered" evidence="2">
    <location>
        <begin position="198"/>
        <end position="243"/>
    </location>
</feature>
<reference evidence="4" key="1">
    <citation type="submission" date="2023-03" db="EMBL/GenBank/DDBJ databases">
        <title>Chromosome-scale reference genome and RAD-based genetic map of yellow starthistle (Centaurea solstitialis) reveal putative structural variation and QTLs associated with invader traits.</title>
        <authorList>
            <person name="Reatini B."/>
            <person name="Cang F.A."/>
            <person name="Jiang Q."/>
            <person name="Mckibben M.T.W."/>
            <person name="Barker M.S."/>
            <person name="Rieseberg L.H."/>
            <person name="Dlugosch K.M."/>
        </authorList>
    </citation>
    <scope>NUCLEOTIDE SEQUENCE</scope>
    <source>
        <strain evidence="4">CAN-66</strain>
        <tissue evidence="4">Leaf</tissue>
    </source>
</reference>
<evidence type="ECO:0000256" key="3">
    <source>
        <dbReference type="SAM" id="Phobius"/>
    </source>
</evidence>
<proteinExistence type="predicted"/>
<dbReference type="AlphaFoldDB" id="A0AA38SES7"/>
<protein>
    <submittedName>
        <fullName evidence="4">Uncharacterized protein</fullName>
    </submittedName>
</protein>
<feature type="compositionally biased region" description="Basic and acidic residues" evidence="2">
    <location>
        <begin position="623"/>
        <end position="632"/>
    </location>
</feature>
<evidence type="ECO:0000313" key="4">
    <source>
        <dbReference type="EMBL" id="KAJ9541440.1"/>
    </source>
</evidence>
<feature type="compositionally biased region" description="Basic and acidic residues" evidence="2">
    <location>
        <begin position="231"/>
        <end position="243"/>
    </location>
</feature>
<keyword evidence="1" id="KW-0175">Coiled coil</keyword>